<reference evidence="1" key="1">
    <citation type="journal article" date="2014" name="Front. Microbiol.">
        <title>High frequency of phylogenetically diverse reductive dehalogenase-homologous genes in deep subseafloor sedimentary metagenomes.</title>
        <authorList>
            <person name="Kawai M."/>
            <person name="Futagami T."/>
            <person name="Toyoda A."/>
            <person name="Takaki Y."/>
            <person name="Nishi S."/>
            <person name="Hori S."/>
            <person name="Arai W."/>
            <person name="Tsubouchi T."/>
            <person name="Morono Y."/>
            <person name="Uchiyama I."/>
            <person name="Ito T."/>
            <person name="Fujiyama A."/>
            <person name="Inagaki F."/>
            <person name="Takami H."/>
        </authorList>
    </citation>
    <scope>NUCLEOTIDE SEQUENCE</scope>
    <source>
        <strain evidence="1">Expedition CK06-06</strain>
    </source>
</reference>
<accession>X0WEI6</accession>
<proteinExistence type="predicted"/>
<protein>
    <submittedName>
        <fullName evidence="1">Uncharacterized protein</fullName>
    </submittedName>
</protein>
<comment type="caution">
    <text evidence="1">The sequence shown here is derived from an EMBL/GenBank/DDBJ whole genome shotgun (WGS) entry which is preliminary data.</text>
</comment>
<evidence type="ECO:0000313" key="1">
    <source>
        <dbReference type="EMBL" id="GAG29055.1"/>
    </source>
</evidence>
<name>X0WEI6_9ZZZZ</name>
<feature type="non-terminal residue" evidence="1">
    <location>
        <position position="70"/>
    </location>
</feature>
<dbReference type="SUPFAM" id="SSF50998">
    <property type="entry name" value="Quinoprotein alcohol dehydrogenase-like"/>
    <property type="match status" value="1"/>
</dbReference>
<dbReference type="EMBL" id="BARS01045041">
    <property type="protein sequence ID" value="GAG29055.1"/>
    <property type="molecule type" value="Genomic_DNA"/>
</dbReference>
<sequence>MVVAELADSPWPMFRHDLRHTGQSLHTGPSNPDLKWTYNTNDDVHSSPTIGADGTIYVGSMDAEFYAINP</sequence>
<dbReference type="AlphaFoldDB" id="X0WEI6"/>
<gene>
    <name evidence="1" type="ORF">S01H1_67965</name>
</gene>
<dbReference type="InterPro" id="IPR011047">
    <property type="entry name" value="Quinoprotein_ADH-like_sf"/>
</dbReference>
<dbReference type="Gene3D" id="2.40.10.480">
    <property type="match status" value="1"/>
</dbReference>
<organism evidence="1">
    <name type="scientific">marine sediment metagenome</name>
    <dbReference type="NCBI Taxonomy" id="412755"/>
    <lineage>
        <taxon>unclassified sequences</taxon>
        <taxon>metagenomes</taxon>
        <taxon>ecological metagenomes</taxon>
    </lineage>
</organism>